<reference evidence="6 7" key="1">
    <citation type="submission" date="2021-06" db="EMBL/GenBank/DDBJ databases">
        <title>Caerostris extrusa draft genome.</title>
        <authorList>
            <person name="Kono N."/>
            <person name="Arakawa K."/>
        </authorList>
    </citation>
    <scope>NUCLEOTIDE SEQUENCE [LARGE SCALE GENOMIC DNA]</scope>
</reference>
<evidence type="ECO:0000313" key="6">
    <source>
        <dbReference type="EMBL" id="GIX85291.1"/>
    </source>
</evidence>
<accession>A0AAV4NKK5</accession>
<feature type="compositionally biased region" description="Basic residues" evidence="5">
    <location>
        <begin position="1"/>
        <end position="15"/>
    </location>
</feature>
<organism evidence="6 7">
    <name type="scientific">Caerostris extrusa</name>
    <name type="common">Bark spider</name>
    <name type="synonym">Caerostris bankana</name>
    <dbReference type="NCBI Taxonomy" id="172846"/>
    <lineage>
        <taxon>Eukaryota</taxon>
        <taxon>Metazoa</taxon>
        <taxon>Ecdysozoa</taxon>
        <taxon>Arthropoda</taxon>
        <taxon>Chelicerata</taxon>
        <taxon>Arachnida</taxon>
        <taxon>Araneae</taxon>
        <taxon>Araneomorphae</taxon>
        <taxon>Entelegynae</taxon>
        <taxon>Araneoidea</taxon>
        <taxon>Araneidae</taxon>
        <taxon>Caerostris</taxon>
    </lineage>
</organism>
<comment type="similarity">
    <text evidence="2">Belongs to the Integrator subunit 10 family.</text>
</comment>
<dbReference type="PANTHER" id="PTHR16055">
    <property type="entry name" value="INTEGRATOR COMPLEX SUBUNIT 10"/>
    <property type="match status" value="1"/>
</dbReference>
<dbReference type="AlphaFoldDB" id="A0AAV4NKK5"/>
<protein>
    <recommendedName>
        <fullName evidence="3">Integrator complex subunit 10</fullName>
    </recommendedName>
</protein>
<dbReference type="PANTHER" id="PTHR16055:SF2">
    <property type="entry name" value="INTEGRATOR COMPLEX SUBUNIT 10"/>
    <property type="match status" value="1"/>
</dbReference>
<keyword evidence="7" id="KW-1185">Reference proteome</keyword>
<evidence type="ECO:0000313" key="7">
    <source>
        <dbReference type="Proteomes" id="UP001054945"/>
    </source>
</evidence>
<dbReference type="GO" id="GO:0016180">
    <property type="term" value="P:snRNA processing"/>
    <property type="evidence" value="ECO:0007669"/>
    <property type="project" value="InterPro"/>
</dbReference>
<name>A0AAV4NKK5_CAEEX</name>
<dbReference type="Pfam" id="PF21045">
    <property type="entry name" value="INT10"/>
    <property type="match status" value="1"/>
</dbReference>
<dbReference type="Proteomes" id="UP001054945">
    <property type="component" value="Unassembled WGS sequence"/>
</dbReference>
<evidence type="ECO:0000256" key="4">
    <source>
        <dbReference type="ARBA" id="ARBA00023242"/>
    </source>
</evidence>
<evidence type="ECO:0000256" key="5">
    <source>
        <dbReference type="SAM" id="MobiDB-lite"/>
    </source>
</evidence>
<feature type="non-terminal residue" evidence="6">
    <location>
        <position position="1"/>
    </location>
</feature>
<gene>
    <name evidence="6" type="primary">ints10_2</name>
    <name evidence="6" type="ORF">CEXT_143081</name>
</gene>
<evidence type="ECO:0000256" key="1">
    <source>
        <dbReference type="ARBA" id="ARBA00004123"/>
    </source>
</evidence>
<dbReference type="GO" id="GO:0032039">
    <property type="term" value="C:integrator complex"/>
    <property type="evidence" value="ECO:0007669"/>
    <property type="project" value="InterPro"/>
</dbReference>
<dbReference type="EMBL" id="BPLR01021044">
    <property type="protein sequence ID" value="GIX85291.1"/>
    <property type="molecule type" value="Genomic_DNA"/>
</dbReference>
<comment type="caution">
    <text evidence="6">The sequence shown here is derived from an EMBL/GenBank/DDBJ whole genome shotgun (WGS) entry which is preliminary data.</text>
</comment>
<proteinExistence type="inferred from homology"/>
<sequence length="388" mass="45824">DEKKKVPVKRKRKRRNIEPEIQPTKEGSMRGASNYPEKPSGNLGPETPLAKESHKIKKVPVKSKTKRGNIGPELQPAKQRNICMSKSTPPEDSSKIISSFLKAVDFYELLDNDYMFARFRDICNNIKLKSWPIFEEFYMNFLYCKGNYYQILSILENKEESSNDLHDIIKNKLQMANCHFMLKNFKLGLENLLDAISNLPMFNSSTLVEEDMQMLRSMMSKYDERTLYFLNCDSKEVFPYCISVLLKLFKFRQNIIDTQLDMSLGFMLVLMQYDLENEYDTLSMIIEKIKIKKTFVFKIFFDYIVHAIILEEVHQLTKDGSIDFRFMPDVLIKRKSMKVIMSRKYCKEELNELFIKQMRRAAENRENLLIDFIKKERKNIILTLSPIF</sequence>
<comment type="subcellular location">
    <subcellularLocation>
        <location evidence="1">Nucleus</location>
    </subcellularLocation>
</comment>
<evidence type="ECO:0000256" key="3">
    <source>
        <dbReference type="ARBA" id="ARBA00016811"/>
    </source>
</evidence>
<keyword evidence="4" id="KW-0539">Nucleus</keyword>
<dbReference type="InterPro" id="IPR026164">
    <property type="entry name" value="Int_cplx_su10"/>
</dbReference>
<feature type="region of interest" description="Disordered" evidence="5">
    <location>
        <begin position="1"/>
        <end position="73"/>
    </location>
</feature>
<evidence type="ECO:0000256" key="2">
    <source>
        <dbReference type="ARBA" id="ARBA00010391"/>
    </source>
</evidence>
<feature type="compositionally biased region" description="Basic residues" evidence="5">
    <location>
        <begin position="54"/>
        <end position="67"/>
    </location>
</feature>